<protein>
    <recommendedName>
        <fullName evidence="7">ADP-ribosylglycohydrolase</fullName>
    </recommendedName>
</protein>
<evidence type="ECO:0000313" key="5">
    <source>
        <dbReference type="EMBL" id="NVO24899.1"/>
    </source>
</evidence>
<dbReference type="AlphaFoldDB" id="A0A850QFM1"/>
<comment type="caution">
    <text evidence="5">The sequence shown here is derived from an EMBL/GenBank/DDBJ whole genome shotgun (WGS) entry which is preliminary data.</text>
</comment>
<accession>A0A850QFM1</accession>
<sequence length="551" mass="60844">MDRRKQNRLSAEWAAYGDALGFMTELADAERVEYRLGREKVEHTHPWKRKVGGYSGQTFDLPAGTYSDDTQLRLATSRAIRSDGSFDVSAFAKVELPAWANYALGAGVGSKEAVANLSRTSATWYSNFFDNKKSRYVNGGGNGAAMRIQPHVWASSNLLDIDAILTDVVKNSICTHGHMRGILGACFHAASLAFAMREGHAPDLEDCLDFLETLQRVPDLIEADGDLRTFWIGAWNEANSCEIQEACFTVIDEILVDIKELNGFKSEPLNEIYPKVAKALGAFESSSRGSGTKTAILASFVASRANTQLPHDTLLTVANALGTDTDSIATMAGAIIGACTNQRCEFDLQDRNYILTEAERLANISEKRDARSFRYPNLRNWRPEKTAIDAVGLLDGNLYLNGIGPLKEIEGFPVKENEKENIGWFNLPFGQSVLVRYRAQPREFSSPQSTPVRTAAILEQKADPQPPGKLRDLFDQTDHDKDPLSKTGLEQMSLSEVLRKVIAEGFPPELIGRALLMQVDNGGKEYLEKGVALTANILTAYEARTTRPRKK</sequence>
<dbReference type="InterPro" id="IPR050792">
    <property type="entry name" value="ADP-ribosylglycohydrolase"/>
</dbReference>
<dbReference type="PANTHER" id="PTHR16222:SF24">
    <property type="entry name" value="ADP-RIBOSYLHYDROLASE ARH3"/>
    <property type="match status" value="1"/>
</dbReference>
<evidence type="ECO:0008006" key="7">
    <source>
        <dbReference type="Google" id="ProtNLM"/>
    </source>
</evidence>
<dbReference type="InterPro" id="IPR036705">
    <property type="entry name" value="Ribosyl_crysJ1_sf"/>
</dbReference>
<feature type="binding site" evidence="3">
    <location>
        <position position="326"/>
    </location>
    <ligand>
        <name>Mg(2+)</name>
        <dbReference type="ChEBI" id="CHEBI:18420"/>
        <label>1</label>
    </ligand>
</feature>
<evidence type="ECO:0000256" key="4">
    <source>
        <dbReference type="SAM" id="MobiDB-lite"/>
    </source>
</evidence>
<dbReference type="RefSeq" id="WP_177158505.1">
    <property type="nucleotide sequence ID" value="NZ_JABCJE010000009.1"/>
</dbReference>
<feature type="binding site" evidence="3">
    <location>
        <position position="324"/>
    </location>
    <ligand>
        <name>Mg(2+)</name>
        <dbReference type="ChEBI" id="CHEBI:18420"/>
        <label>1</label>
    </ligand>
</feature>
<keyword evidence="3" id="KW-0460">Magnesium</keyword>
<evidence type="ECO:0000256" key="3">
    <source>
        <dbReference type="PIRSR" id="PIRSR605502-1"/>
    </source>
</evidence>
<name>A0A850QFM1_9RHOB</name>
<dbReference type="PANTHER" id="PTHR16222">
    <property type="entry name" value="ADP-RIBOSYLGLYCOHYDROLASE"/>
    <property type="match status" value="1"/>
</dbReference>
<feature type="region of interest" description="Disordered" evidence="4">
    <location>
        <begin position="458"/>
        <end position="488"/>
    </location>
</feature>
<evidence type="ECO:0000256" key="2">
    <source>
        <dbReference type="ARBA" id="ARBA00022801"/>
    </source>
</evidence>
<reference evidence="5 6" key="1">
    <citation type="submission" date="2020-04" db="EMBL/GenBank/DDBJ databases">
        <title>Donghicola sp., a member of the Rhodobacteraceae family isolated from mangrove forest in Thailand.</title>
        <authorList>
            <person name="Charoenyingcharoen P."/>
            <person name="Yukphan P."/>
        </authorList>
    </citation>
    <scope>NUCLEOTIDE SEQUENCE [LARGE SCALE GENOMIC DNA]</scope>
    <source>
        <strain evidence="5 6">B5-SW-15</strain>
    </source>
</reference>
<gene>
    <name evidence="5" type="ORF">HJ536_16200</name>
</gene>
<feature type="compositionally biased region" description="Basic and acidic residues" evidence="4">
    <location>
        <begin position="469"/>
        <end position="484"/>
    </location>
</feature>
<feature type="binding site" evidence="3">
    <location>
        <position position="327"/>
    </location>
    <ligand>
        <name>Mg(2+)</name>
        <dbReference type="ChEBI" id="CHEBI:18420"/>
        <label>1</label>
    </ligand>
</feature>
<proteinExistence type="inferred from homology"/>
<feature type="binding site" evidence="3">
    <location>
        <position position="67"/>
    </location>
    <ligand>
        <name>Mg(2+)</name>
        <dbReference type="ChEBI" id="CHEBI:18420"/>
        <label>1</label>
    </ligand>
</feature>
<dbReference type="SUPFAM" id="SSF101478">
    <property type="entry name" value="ADP-ribosylglycohydrolase"/>
    <property type="match status" value="1"/>
</dbReference>
<comment type="similarity">
    <text evidence="1">Belongs to the ADP-ribosylglycohydrolase family.</text>
</comment>
<feature type="binding site" evidence="3">
    <location>
        <position position="69"/>
    </location>
    <ligand>
        <name>Mg(2+)</name>
        <dbReference type="ChEBI" id="CHEBI:18420"/>
        <label>1</label>
    </ligand>
</feature>
<comment type="cofactor">
    <cofactor evidence="3">
        <name>Mg(2+)</name>
        <dbReference type="ChEBI" id="CHEBI:18420"/>
    </cofactor>
    <text evidence="3">Binds 2 magnesium ions per subunit.</text>
</comment>
<feature type="binding site" evidence="3">
    <location>
        <position position="68"/>
    </location>
    <ligand>
        <name>Mg(2+)</name>
        <dbReference type="ChEBI" id="CHEBI:18420"/>
        <label>1</label>
    </ligand>
</feature>
<organism evidence="5 6">
    <name type="scientific">Donghicola mangrovi</name>
    <dbReference type="NCBI Taxonomy" id="2729614"/>
    <lineage>
        <taxon>Bacteria</taxon>
        <taxon>Pseudomonadati</taxon>
        <taxon>Pseudomonadota</taxon>
        <taxon>Alphaproteobacteria</taxon>
        <taxon>Rhodobacterales</taxon>
        <taxon>Roseobacteraceae</taxon>
        <taxon>Donghicola</taxon>
    </lineage>
</organism>
<dbReference type="InterPro" id="IPR005502">
    <property type="entry name" value="Ribosyl_crysJ1"/>
</dbReference>
<dbReference type="GO" id="GO:0016787">
    <property type="term" value="F:hydrolase activity"/>
    <property type="evidence" value="ECO:0007669"/>
    <property type="project" value="UniProtKB-KW"/>
</dbReference>
<evidence type="ECO:0000313" key="6">
    <source>
        <dbReference type="Proteomes" id="UP000592216"/>
    </source>
</evidence>
<dbReference type="EMBL" id="JABCJE010000009">
    <property type="protein sequence ID" value="NVO24899.1"/>
    <property type="molecule type" value="Genomic_DNA"/>
</dbReference>
<keyword evidence="2" id="KW-0378">Hydrolase</keyword>
<dbReference type="Gene3D" id="1.10.4080.10">
    <property type="entry name" value="ADP-ribosylation/Crystallin J1"/>
    <property type="match status" value="1"/>
</dbReference>
<dbReference type="GO" id="GO:0046872">
    <property type="term" value="F:metal ion binding"/>
    <property type="evidence" value="ECO:0007669"/>
    <property type="project" value="UniProtKB-KW"/>
</dbReference>
<dbReference type="Proteomes" id="UP000592216">
    <property type="component" value="Unassembled WGS sequence"/>
</dbReference>
<evidence type="ECO:0000256" key="1">
    <source>
        <dbReference type="ARBA" id="ARBA00010702"/>
    </source>
</evidence>
<dbReference type="Pfam" id="PF03747">
    <property type="entry name" value="ADP_ribosyl_GH"/>
    <property type="match status" value="1"/>
</dbReference>
<keyword evidence="3" id="KW-0479">Metal-binding</keyword>